<comment type="caution">
    <text evidence="2">The sequence shown here is derived from an EMBL/GenBank/DDBJ whole genome shotgun (WGS) entry which is preliminary data.</text>
</comment>
<organism evidence="2 3">
    <name type="scientific">Pinibacter aurantiacus</name>
    <dbReference type="NCBI Taxonomy" id="2851599"/>
    <lineage>
        <taxon>Bacteria</taxon>
        <taxon>Pseudomonadati</taxon>
        <taxon>Bacteroidota</taxon>
        <taxon>Chitinophagia</taxon>
        <taxon>Chitinophagales</taxon>
        <taxon>Chitinophagaceae</taxon>
        <taxon>Pinibacter</taxon>
    </lineage>
</organism>
<feature type="repeat" description="TPR" evidence="1">
    <location>
        <begin position="204"/>
        <end position="237"/>
    </location>
</feature>
<protein>
    <submittedName>
        <fullName evidence="2">Tetratricopeptide repeat protein</fullName>
    </submittedName>
</protein>
<dbReference type="PROSITE" id="PS50005">
    <property type="entry name" value="TPR"/>
    <property type="match status" value="1"/>
</dbReference>
<evidence type="ECO:0000256" key="1">
    <source>
        <dbReference type="PROSITE-ProRule" id="PRU00339"/>
    </source>
</evidence>
<evidence type="ECO:0000313" key="2">
    <source>
        <dbReference type="EMBL" id="MBV4356558.1"/>
    </source>
</evidence>
<dbReference type="EMBL" id="JAHSPG010000002">
    <property type="protein sequence ID" value="MBV4356558.1"/>
    <property type="molecule type" value="Genomic_DNA"/>
</dbReference>
<proteinExistence type="predicted"/>
<keyword evidence="3" id="KW-1185">Reference proteome</keyword>
<sequence length="286" mass="31655">MKRQQIILIAGGVAALLCIYFLGQTVPAKKGTLASQNEAHTDSAATINTEALLSAAKKKLTSSQQAYINGLEASVVRGDVKTQQIRTYNQLATFWKDSARMFEPYAYYTAEVAKLENSEKSLTFAARLFLNNLRGVDEPSLKSWEASQAKELFEKALALNPANDSTKIGLGSCYIFGSTAANPTEIMQGIQQILEVARRDSTNMYAQLMLGIGGVVSGQLDKAVERLEKVVKAEPHNMEAVFMLAEAYERKGDKANAIKWYEIGKRHVPNKDVVKEIEERIEMLKK</sequence>
<dbReference type="InterPro" id="IPR019734">
    <property type="entry name" value="TPR_rpt"/>
</dbReference>
<dbReference type="RefSeq" id="WP_217790187.1">
    <property type="nucleotide sequence ID" value="NZ_JAHSPG010000002.1"/>
</dbReference>
<evidence type="ECO:0000313" key="3">
    <source>
        <dbReference type="Proteomes" id="UP000812270"/>
    </source>
</evidence>
<dbReference type="Proteomes" id="UP000812270">
    <property type="component" value="Unassembled WGS sequence"/>
</dbReference>
<reference evidence="2" key="1">
    <citation type="submission" date="2021-06" db="EMBL/GenBank/DDBJ databases">
        <authorList>
            <person name="Huq M.A."/>
        </authorList>
    </citation>
    <scope>NUCLEOTIDE SEQUENCE</scope>
    <source>
        <strain evidence="2">MAH-26</strain>
    </source>
</reference>
<dbReference type="Pfam" id="PF13432">
    <property type="entry name" value="TPR_16"/>
    <property type="match status" value="1"/>
</dbReference>
<keyword evidence="1" id="KW-0802">TPR repeat</keyword>
<dbReference type="AlphaFoldDB" id="A0A9E2S4M7"/>
<gene>
    <name evidence="2" type="ORF">KTO63_05305</name>
</gene>
<accession>A0A9E2S4M7</accession>
<name>A0A9E2S4M7_9BACT</name>